<proteinExistence type="predicted"/>
<organism evidence="2 3">
    <name type="scientific">Diploscapter pachys</name>
    <dbReference type="NCBI Taxonomy" id="2018661"/>
    <lineage>
        <taxon>Eukaryota</taxon>
        <taxon>Metazoa</taxon>
        <taxon>Ecdysozoa</taxon>
        <taxon>Nematoda</taxon>
        <taxon>Chromadorea</taxon>
        <taxon>Rhabditida</taxon>
        <taxon>Rhabditina</taxon>
        <taxon>Rhabditomorpha</taxon>
        <taxon>Rhabditoidea</taxon>
        <taxon>Rhabditidae</taxon>
        <taxon>Diploscapter</taxon>
    </lineage>
</organism>
<gene>
    <name evidence="2" type="ORF">WR25_15070</name>
</gene>
<evidence type="ECO:0000313" key="3">
    <source>
        <dbReference type="Proteomes" id="UP000218231"/>
    </source>
</evidence>
<sequence length="445" mass="46419">MTRTIWGWGRIAGVDGGCGRIPPAFGEGVVSGAYFAETIAVRPLRHAFGAPPPPGGGGLSLLALTRVWGVWRCMRWFVSPPVTPDLVRGPPGRKGMARGSSHPLAAEWTPDQVRGDGVGGAAGDNPIRCRSAIVVFVDVQLAHPALPPGAVDEFADAFAAFAGGGDVAQDELHILRRPVRRGDGDRADIRDLIDDREVDAHVLDPVEFDLVDRFHDEAALHDQPLVGDLIGGGHVLQPADRDDDEADADRAAEDRQPAGEAAEQPAIGARAEAVDGAFGTAARCASTSASKASSAAWERASARSVSMSCVFEARSSHQPAAVVTRTPSIATTGVRVASTRARTASITPALRAGSMAKRRSGVLTNGGIASCNVVSDWPEPCTAPISCTAAYSASSKPYHSCPKKMWPDNSPAIGAAWASIASFIGLWPVAPITAMPPSSAIRSKT</sequence>
<protein>
    <submittedName>
        <fullName evidence="2">Uncharacterized protein</fullName>
    </submittedName>
</protein>
<evidence type="ECO:0000313" key="2">
    <source>
        <dbReference type="EMBL" id="PAV66187.1"/>
    </source>
</evidence>
<dbReference type="AlphaFoldDB" id="A0A2A2JWW7"/>
<feature type="compositionally biased region" description="Basic and acidic residues" evidence="1">
    <location>
        <begin position="248"/>
        <end position="257"/>
    </location>
</feature>
<reference evidence="2 3" key="1">
    <citation type="journal article" date="2017" name="Curr. Biol.">
        <title>Genome architecture and evolution of a unichromosomal asexual nematode.</title>
        <authorList>
            <person name="Fradin H."/>
            <person name="Zegar C."/>
            <person name="Gutwein M."/>
            <person name="Lucas J."/>
            <person name="Kovtun M."/>
            <person name="Corcoran D."/>
            <person name="Baugh L.R."/>
            <person name="Kiontke K."/>
            <person name="Gunsalus K."/>
            <person name="Fitch D.H."/>
            <person name="Piano F."/>
        </authorList>
    </citation>
    <scope>NUCLEOTIDE SEQUENCE [LARGE SCALE GENOMIC DNA]</scope>
    <source>
        <strain evidence="2">PF1309</strain>
    </source>
</reference>
<comment type="caution">
    <text evidence="2">The sequence shown here is derived from an EMBL/GenBank/DDBJ whole genome shotgun (WGS) entry which is preliminary data.</text>
</comment>
<dbReference type="EMBL" id="LIAE01010145">
    <property type="protein sequence ID" value="PAV66187.1"/>
    <property type="molecule type" value="Genomic_DNA"/>
</dbReference>
<dbReference type="Proteomes" id="UP000218231">
    <property type="component" value="Unassembled WGS sequence"/>
</dbReference>
<accession>A0A2A2JWW7</accession>
<keyword evidence="3" id="KW-1185">Reference proteome</keyword>
<name>A0A2A2JWW7_9BILA</name>
<evidence type="ECO:0000256" key="1">
    <source>
        <dbReference type="SAM" id="MobiDB-lite"/>
    </source>
</evidence>
<feature type="region of interest" description="Disordered" evidence="1">
    <location>
        <begin position="231"/>
        <end position="266"/>
    </location>
</feature>